<dbReference type="PROSITE" id="PS51186">
    <property type="entry name" value="GNAT"/>
    <property type="match status" value="1"/>
</dbReference>
<name>A0ABX6VCW8_9GAMM</name>
<protein>
    <submittedName>
        <fullName evidence="5">Ribosomal protein S5-alanine N-acetyltransferase</fullName>
    </submittedName>
</protein>
<feature type="domain" description="N-acetyltransferase" evidence="4">
    <location>
        <begin position="21"/>
        <end position="192"/>
    </location>
</feature>
<keyword evidence="1" id="KW-0808">Transferase</keyword>
<dbReference type="SUPFAM" id="SSF55729">
    <property type="entry name" value="Acyl-CoA N-acyltransferases (Nat)"/>
    <property type="match status" value="1"/>
</dbReference>
<dbReference type="InterPro" id="IPR051531">
    <property type="entry name" value="N-acetyltransferase"/>
</dbReference>
<evidence type="ECO:0000256" key="2">
    <source>
        <dbReference type="ARBA" id="ARBA00023315"/>
    </source>
</evidence>
<comment type="similarity">
    <text evidence="3">Belongs to the acetyltransferase family. RimJ subfamily.</text>
</comment>
<keyword evidence="6" id="KW-1185">Reference proteome</keyword>
<sequence length="196" mass="22563">MGLGTSNLCLPKITTKRCLLTLLQHYDYQLLLDYYQQNRAHLSPWEPQRDSEYFTEFSMRKRLQASNDLFVHGGAVHFVAFSINETAESSQIIGVCNFTNIVRGPFQACHLGYSIAERYQGQGLMREILEAAIDYMFEQRELHRIMANYIPENRRSGKLLSSLGFEKEGLAKDYLSIAGRWQDHILTSKLNPLIIP</sequence>
<keyword evidence="5" id="KW-0687">Ribonucleoprotein</keyword>
<evidence type="ECO:0000259" key="4">
    <source>
        <dbReference type="PROSITE" id="PS51186"/>
    </source>
</evidence>
<dbReference type="InterPro" id="IPR016181">
    <property type="entry name" value="Acyl_CoA_acyltransferase"/>
</dbReference>
<dbReference type="Pfam" id="PF13302">
    <property type="entry name" value="Acetyltransf_3"/>
    <property type="match status" value="1"/>
</dbReference>
<dbReference type="InterPro" id="IPR000182">
    <property type="entry name" value="GNAT_dom"/>
</dbReference>
<evidence type="ECO:0000313" key="5">
    <source>
        <dbReference type="EMBL" id="QPG60543.1"/>
    </source>
</evidence>
<proteinExistence type="inferred from homology"/>
<dbReference type="EMBL" id="CP045503">
    <property type="protein sequence ID" value="QPG60543.1"/>
    <property type="molecule type" value="Genomic_DNA"/>
</dbReference>
<dbReference type="PANTHER" id="PTHR43792:SF8">
    <property type="entry name" value="[RIBOSOMAL PROTEIN US5]-ALANINE N-ACETYLTRANSFERASE"/>
    <property type="match status" value="1"/>
</dbReference>
<organism evidence="5 6">
    <name type="scientific">Shewanella eurypsychrophilus</name>
    <dbReference type="NCBI Taxonomy" id="2593656"/>
    <lineage>
        <taxon>Bacteria</taxon>
        <taxon>Pseudomonadati</taxon>
        <taxon>Pseudomonadota</taxon>
        <taxon>Gammaproteobacteria</taxon>
        <taxon>Alteromonadales</taxon>
        <taxon>Shewanellaceae</taxon>
        <taxon>Shewanella</taxon>
    </lineage>
</organism>
<evidence type="ECO:0000313" key="6">
    <source>
        <dbReference type="Proteomes" id="UP000316416"/>
    </source>
</evidence>
<evidence type="ECO:0000256" key="3">
    <source>
        <dbReference type="ARBA" id="ARBA00038502"/>
    </source>
</evidence>
<reference evidence="5" key="1">
    <citation type="submission" date="2021-07" db="EMBL/GenBank/DDBJ databases">
        <title>Shewanella sp. YLB-07 whole genome sequence.</title>
        <authorList>
            <person name="Yu L."/>
        </authorList>
    </citation>
    <scope>NUCLEOTIDE SEQUENCE</scope>
    <source>
        <strain evidence="5">YLB-08</strain>
    </source>
</reference>
<dbReference type="PANTHER" id="PTHR43792">
    <property type="entry name" value="GNAT FAMILY, PUTATIVE (AFU_ORTHOLOGUE AFUA_3G00765)-RELATED-RELATED"/>
    <property type="match status" value="1"/>
</dbReference>
<keyword evidence="5" id="KW-0689">Ribosomal protein</keyword>
<dbReference type="NCBIfam" id="NF008072">
    <property type="entry name" value="PRK10809.1"/>
    <property type="match status" value="1"/>
</dbReference>
<dbReference type="CDD" id="cd04301">
    <property type="entry name" value="NAT_SF"/>
    <property type="match status" value="1"/>
</dbReference>
<gene>
    <name evidence="5" type="primary">rimJ</name>
    <name evidence="5" type="ORF">FM038_018120</name>
</gene>
<dbReference type="Gene3D" id="3.40.630.30">
    <property type="match status" value="1"/>
</dbReference>
<keyword evidence="2" id="KW-0012">Acyltransferase</keyword>
<evidence type="ECO:0000256" key="1">
    <source>
        <dbReference type="ARBA" id="ARBA00022679"/>
    </source>
</evidence>
<accession>A0ABX6VCW8</accession>
<dbReference type="Proteomes" id="UP000316416">
    <property type="component" value="Chromosome"/>
</dbReference>
<dbReference type="GO" id="GO:0005840">
    <property type="term" value="C:ribosome"/>
    <property type="evidence" value="ECO:0007669"/>
    <property type="project" value="UniProtKB-KW"/>
</dbReference>